<protein>
    <submittedName>
        <fullName evidence="3">OmpA domain protein transmembrane region-containing protein</fullName>
    </submittedName>
</protein>
<dbReference type="AlphaFoldDB" id="D5EKY0"/>
<dbReference type="EMBL" id="CP001998">
    <property type="protein sequence ID" value="ADE53082.1"/>
    <property type="molecule type" value="Genomic_DNA"/>
</dbReference>
<name>D5EKY0_CORAD</name>
<evidence type="ECO:0000259" key="2">
    <source>
        <dbReference type="Pfam" id="PF13505"/>
    </source>
</evidence>
<reference evidence="3 4" key="1">
    <citation type="journal article" date="2010" name="Stand. Genomic Sci.">
        <title>Complete genome sequence of Coraliomargarita akajimensis type strain (04OKA010-24).</title>
        <authorList>
            <person name="Mavromatis K."/>
            <person name="Abt B."/>
            <person name="Brambilla E."/>
            <person name="Lapidus A."/>
            <person name="Copeland A."/>
            <person name="Deshpande S."/>
            <person name="Nolan M."/>
            <person name="Lucas S."/>
            <person name="Tice H."/>
            <person name="Cheng J.F."/>
            <person name="Han C."/>
            <person name="Detter J.C."/>
            <person name="Woyke T."/>
            <person name="Goodwin L."/>
            <person name="Pitluck S."/>
            <person name="Held B."/>
            <person name="Brettin T."/>
            <person name="Tapia R."/>
            <person name="Ivanova N."/>
            <person name="Mikhailova N."/>
            <person name="Pati A."/>
            <person name="Liolios K."/>
            <person name="Chen A."/>
            <person name="Palaniappan K."/>
            <person name="Land M."/>
            <person name="Hauser L."/>
            <person name="Chang Y.J."/>
            <person name="Jeffries C.D."/>
            <person name="Rohde M."/>
            <person name="Goker M."/>
            <person name="Bristow J."/>
            <person name="Eisen J.A."/>
            <person name="Markowitz V."/>
            <person name="Hugenholtz P."/>
            <person name="Klenk H.P."/>
            <person name="Kyrpides N.C."/>
        </authorList>
    </citation>
    <scope>NUCLEOTIDE SEQUENCE [LARGE SCALE GENOMIC DNA]</scope>
    <source>
        <strain evidence="4">DSM 45221 / IAM 15411 / JCM 23193 / KCTC 12865</strain>
    </source>
</reference>
<dbReference type="Proteomes" id="UP000000925">
    <property type="component" value="Chromosome"/>
</dbReference>
<dbReference type="STRING" id="583355.Caka_0053"/>
<evidence type="ECO:0000313" key="4">
    <source>
        <dbReference type="Proteomes" id="UP000000925"/>
    </source>
</evidence>
<keyword evidence="4" id="KW-1185">Reference proteome</keyword>
<dbReference type="KEGG" id="caa:Caka_0053"/>
<dbReference type="HOGENOM" id="CLU_1569649_0_0_0"/>
<evidence type="ECO:0000256" key="1">
    <source>
        <dbReference type="ARBA" id="ARBA00022729"/>
    </source>
</evidence>
<accession>D5EKY0</accession>
<dbReference type="RefSeq" id="WP_013041808.1">
    <property type="nucleotide sequence ID" value="NC_014008.1"/>
</dbReference>
<keyword evidence="3" id="KW-0472">Membrane</keyword>
<dbReference type="Gene3D" id="2.40.160.20">
    <property type="match status" value="1"/>
</dbReference>
<sequence>MQLGFLNDRSYTSHIALALISVTTTSSLLAEDEGQAYIGLNSGLMLIDSSVGYEDPVSLGVYGGYQFSDMGFAIEGQMTLPISSAESGIASAGDLDIFTLGVYGVWRSPGRVYFKGKAGFMYEYLSTDFAGFPLEESGFGLSLGVGGGVRITKTIAAELEYTIIETDIDYLSLGLTYSF</sequence>
<dbReference type="OrthoDB" id="5735888at2"/>
<keyword evidence="1" id="KW-0732">Signal</keyword>
<organism evidence="3 4">
    <name type="scientific">Coraliomargarita akajimensis (strain DSM 45221 / IAM 15411 / JCM 23193 / KCTC 12865 / 04OKA010-24)</name>
    <dbReference type="NCBI Taxonomy" id="583355"/>
    <lineage>
        <taxon>Bacteria</taxon>
        <taxon>Pseudomonadati</taxon>
        <taxon>Verrucomicrobiota</taxon>
        <taxon>Opitutia</taxon>
        <taxon>Puniceicoccales</taxon>
        <taxon>Coraliomargaritaceae</taxon>
        <taxon>Coraliomargarita</taxon>
    </lineage>
</organism>
<dbReference type="SUPFAM" id="SSF56925">
    <property type="entry name" value="OMPA-like"/>
    <property type="match status" value="1"/>
</dbReference>
<dbReference type="InterPro" id="IPR027385">
    <property type="entry name" value="Beta-barrel_OMP"/>
</dbReference>
<dbReference type="InterPro" id="IPR011250">
    <property type="entry name" value="OMP/PagP_B-barrel"/>
</dbReference>
<evidence type="ECO:0000313" key="3">
    <source>
        <dbReference type="EMBL" id="ADE53082.1"/>
    </source>
</evidence>
<feature type="domain" description="Outer membrane protein beta-barrel" evidence="2">
    <location>
        <begin position="16"/>
        <end position="179"/>
    </location>
</feature>
<gene>
    <name evidence="3" type="ordered locus">Caka_0053</name>
</gene>
<dbReference type="Pfam" id="PF13505">
    <property type="entry name" value="OMP_b-brl"/>
    <property type="match status" value="1"/>
</dbReference>
<keyword evidence="3" id="KW-0812">Transmembrane</keyword>
<proteinExistence type="predicted"/>
<dbReference type="eggNOG" id="ENOG503311R">
    <property type="taxonomic scope" value="Bacteria"/>
</dbReference>